<feature type="chain" id="PRO_5022046531" evidence="2">
    <location>
        <begin position="24"/>
        <end position="438"/>
    </location>
</feature>
<dbReference type="KEGG" id="sdyn:Mal52_49930"/>
<sequence length="438" mass="48249" precursor="true">MRCLLALTVCLLFSGCIVLQPRAENPFPNMNTIAVVPFFNQSAMPGEINDLGRTFGLAYASELQKIHGYDVLPLGTVETAILENRLQFRNENDVLELAKLLEVDAVVIGTITAFDPWYPPKIGLKVNWYSTKNWTMFPDGEPCGPCEDDELDENGDCPCHYNFPKLRTKDNNSIIRGQNAAPLLADSNQAVPLFGYETNYPATRALGTSRANRPLTASPTPVPSGQFPPVARRRFPAPNLELLSTAPPVSSSPIQLLHPVAQIPLGEDPAQYGPIVRQTPQVVALANQAPLAATPVLQAKGDFAVTPPPQLPTPMLEKQQLPRLTAPPPATEEIILEPVPLPPELLPTPGMFVEVEQDHTKPVMSYTRMFDGKDEAVVALLRDYVEITGDKRSGGWEGYMQRTDDYITFCCHIMIIDTLTLHGGGLPTKVWLKIRKDR</sequence>
<organism evidence="3 4">
    <name type="scientific">Symmachiella dynata</name>
    <dbReference type="NCBI Taxonomy" id="2527995"/>
    <lineage>
        <taxon>Bacteria</taxon>
        <taxon>Pseudomonadati</taxon>
        <taxon>Planctomycetota</taxon>
        <taxon>Planctomycetia</taxon>
        <taxon>Planctomycetales</taxon>
        <taxon>Planctomycetaceae</taxon>
        <taxon>Symmachiella</taxon>
    </lineage>
</organism>
<protein>
    <submittedName>
        <fullName evidence="3">Uncharacterized protein</fullName>
    </submittedName>
</protein>
<keyword evidence="2" id="KW-0732">Signal</keyword>
<keyword evidence="4" id="KW-1185">Reference proteome</keyword>
<evidence type="ECO:0000256" key="1">
    <source>
        <dbReference type="SAM" id="MobiDB-lite"/>
    </source>
</evidence>
<accession>A0A517ZVF8</accession>
<dbReference type="AlphaFoldDB" id="A0A517ZVF8"/>
<feature type="signal peptide" evidence="2">
    <location>
        <begin position="1"/>
        <end position="23"/>
    </location>
</feature>
<dbReference type="EMBL" id="CP036276">
    <property type="protein sequence ID" value="QDU46472.1"/>
    <property type="molecule type" value="Genomic_DNA"/>
</dbReference>
<dbReference type="RefSeq" id="WP_145378980.1">
    <property type="nucleotide sequence ID" value="NZ_CP036276.1"/>
</dbReference>
<dbReference type="Gene3D" id="3.40.50.10610">
    <property type="entry name" value="ABC-type transport auxiliary lipoprotein component"/>
    <property type="match status" value="1"/>
</dbReference>
<dbReference type="PROSITE" id="PS51257">
    <property type="entry name" value="PROKAR_LIPOPROTEIN"/>
    <property type="match status" value="1"/>
</dbReference>
<dbReference type="Proteomes" id="UP000319383">
    <property type="component" value="Chromosome"/>
</dbReference>
<name>A0A517ZVF8_9PLAN</name>
<reference evidence="3 4" key="1">
    <citation type="submission" date="2019-02" db="EMBL/GenBank/DDBJ databases">
        <title>Deep-cultivation of Planctomycetes and their phenomic and genomic characterization uncovers novel biology.</title>
        <authorList>
            <person name="Wiegand S."/>
            <person name="Jogler M."/>
            <person name="Boedeker C."/>
            <person name="Pinto D."/>
            <person name="Vollmers J."/>
            <person name="Rivas-Marin E."/>
            <person name="Kohn T."/>
            <person name="Peeters S.H."/>
            <person name="Heuer A."/>
            <person name="Rast P."/>
            <person name="Oberbeckmann S."/>
            <person name="Bunk B."/>
            <person name="Jeske O."/>
            <person name="Meyerdierks A."/>
            <person name="Storesund J.E."/>
            <person name="Kallscheuer N."/>
            <person name="Luecker S."/>
            <person name="Lage O.M."/>
            <person name="Pohl T."/>
            <person name="Merkel B.J."/>
            <person name="Hornburger P."/>
            <person name="Mueller R.-W."/>
            <person name="Bruemmer F."/>
            <person name="Labrenz M."/>
            <person name="Spormann A.M."/>
            <person name="Op den Camp H."/>
            <person name="Overmann J."/>
            <person name="Amann R."/>
            <person name="Jetten M.S.M."/>
            <person name="Mascher T."/>
            <person name="Medema M.H."/>
            <person name="Devos D.P."/>
            <person name="Kaster A.-K."/>
            <person name="Ovreas L."/>
            <person name="Rohde M."/>
            <person name="Galperin M.Y."/>
            <person name="Jogler C."/>
        </authorList>
    </citation>
    <scope>NUCLEOTIDE SEQUENCE [LARGE SCALE GENOMIC DNA]</scope>
    <source>
        <strain evidence="3 4">Mal52</strain>
    </source>
</reference>
<evidence type="ECO:0000256" key="2">
    <source>
        <dbReference type="SAM" id="SignalP"/>
    </source>
</evidence>
<feature type="region of interest" description="Disordered" evidence="1">
    <location>
        <begin position="210"/>
        <end position="229"/>
    </location>
</feature>
<proteinExistence type="predicted"/>
<evidence type="ECO:0000313" key="4">
    <source>
        <dbReference type="Proteomes" id="UP000319383"/>
    </source>
</evidence>
<gene>
    <name evidence="3" type="ORF">Mal52_49930</name>
</gene>
<feature type="compositionally biased region" description="Polar residues" evidence="1">
    <location>
        <begin position="210"/>
        <end position="219"/>
    </location>
</feature>
<evidence type="ECO:0000313" key="3">
    <source>
        <dbReference type="EMBL" id="QDU46472.1"/>
    </source>
</evidence>